<dbReference type="EMBL" id="ABDG02000027">
    <property type="protein sequence ID" value="EHK42074.1"/>
    <property type="molecule type" value="Genomic_DNA"/>
</dbReference>
<dbReference type="HOGENOM" id="CLU_1090131_0_0_1"/>
<evidence type="ECO:0000313" key="1">
    <source>
        <dbReference type="EMBL" id="EHK42074.1"/>
    </source>
</evidence>
<organism evidence="1 2">
    <name type="scientific">Hypocrea atroviridis (strain ATCC 20476 / IMI 206040)</name>
    <name type="common">Trichoderma atroviride</name>
    <dbReference type="NCBI Taxonomy" id="452589"/>
    <lineage>
        <taxon>Eukaryota</taxon>
        <taxon>Fungi</taxon>
        <taxon>Dikarya</taxon>
        <taxon>Ascomycota</taxon>
        <taxon>Pezizomycotina</taxon>
        <taxon>Sordariomycetes</taxon>
        <taxon>Hypocreomycetidae</taxon>
        <taxon>Hypocreales</taxon>
        <taxon>Hypocreaceae</taxon>
        <taxon>Trichoderma</taxon>
    </lineage>
</organism>
<accession>G9P548</accession>
<dbReference type="AlphaFoldDB" id="G9P548"/>
<sequence length="255" mass="29148">MSRTIGLIDDPFFFDLEAAINNMIGLAVKSRLADNPRWVTLDRHPDLGESVCWCGEEEEHFFGSCSDRLDPACKARPTVSPNASLSACPHPTYQVSFDHTCFCFQINGTMKLFHERFLRPRMEAILSPKYTFSQGDPVKELNNVQIKALENIVTIYNRRVHKTLLWAFADQKYEALARFVTDMQRNDIVSEADKMPTRIPWHIERVHAILGWHRRSFDDCVAELKSAMDEASRHRISSDKSVAARIVDGEVSFDG</sequence>
<dbReference type="eggNOG" id="ENOG502RQMZ">
    <property type="taxonomic scope" value="Eukaryota"/>
</dbReference>
<dbReference type="OrthoDB" id="4898487at2759"/>
<name>G9P548_HYPAI</name>
<dbReference type="KEGG" id="tatv:25783678"/>
<proteinExistence type="predicted"/>
<protein>
    <submittedName>
        <fullName evidence="1">Uncharacterized protein</fullName>
    </submittedName>
</protein>
<dbReference type="GeneID" id="25783678"/>
<comment type="caution">
    <text evidence="1">The sequence shown here is derived from an EMBL/GenBank/DDBJ whole genome shotgun (WGS) entry which is preliminary data.</text>
</comment>
<gene>
    <name evidence="1" type="ORF">TRIATDRAFT_322187</name>
</gene>
<dbReference type="Proteomes" id="UP000005426">
    <property type="component" value="Unassembled WGS sequence"/>
</dbReference>
<keyword evidence="2" id="KW-1185">Reference proteome</keyword>
<evidence type="ECO:0000313" key="2">
    <source>
        <dbReference type="Proteomes" id="UP000005426"/>
    </source>
</evidence>
<reference evidence="1 2" key="1">
    <citation type="journal article" date="2011" name="Genome Biol.">
        <title>Comparative genome sequence analysis underscores mycoparasitism as the ancestral life style of Trichoderma.</title>
        <authorList>
            <person name="Kubicek C.P."/>
            <person name="Herrera-Estrella A."/>
            <person name="Seidl-Seiboth V."/>
            <person name="Martinez D.A."/>
            <person name="Druzhinina I.S."/>
            <person name="Thon M."/>
            <person name="Zeilinger S."/>
            <person name="Casas-Flores S."/>
            <person name="Horwitz B.A."/>
            <person name="Mukherjee P.K."/>
            <person name="Mukherjee M."/>
            <person name="Kredics L."/>
            <person name="Alcaraz L.D."/>
            <person name="Aerts A."/>
            <person name="Antal Z."/>
            <person name="Atanasova L."/>
            <person name="Cervantes-Badillo M.G."/>
            <person name="Challacombe J."/>
            <person name="Chertkov O."/>
            <person name="McCluskey K."/>
            <person name="Coulpier F."/>
            <person name="Deshpande N."/>
            <person name="von Doehren H."/>
            <person name="Ebbole D.J."/>
            <person name="Esquivel-Naranjo E.U."/>
            <person name="Fekete E."/>
            <person name="Flipphi M."/>
            <person name="Glaser F."/>
            <person name="Gomez-Rodriguez E.Y."/>
            <person name="Gruber S."/>
            <person name="Han C."/>
            <person name="Henrissat B."/>
            <person name="Hermosa R."/>
            <person name="Hernandez-Onate M."/>
            <person name="Karaffa L."/>
            <person name="Kosti I."/>
            <person name="Le Crom S."/>
            <person name="Lindquist E."/>
            <person name="Lucas S."/>
            <person name="Luebeck M."/>
            <person name="Luebeck P.S."/>
            <person name="Margeot A."/>
            <person name="Metz B."/>
            <person name="Misra M."/>
            <person name="Nevalainen H."/>
            <person name="Omann M."/>
            <person name="Packer N."/>
            <person name="Perrone G."/>
            <person name="Uresti-Rivera E.E."/>
            <person name="Salamov A."/>
            <person name="Schmoll M."/>
            <person name="Seiboth B."/>
            <person name="Shapiro H."/>
            <person name="Sukno S."/>
            <person name="Tamayo-Ramos J.A."/>
            <person name="Tisch D."/>
            <person name="Wiest A."/>
            <person name="Wilkinson H.H."/>
            <person name="Zhang M."/>
            <person name="Coutinho P.M."/>
            <person name="Kenerley C.M."/>
            <person name="Monte E."/>
            <person name="Baker S.E."/>
            <person name="Grigoriev I.V."/>
        </authorList>
    </citation>
    <scope>NUCLEOTIDE SEQUENCE [LARGE SCALE GENOMIC DNA]</scope>
    <source>
        <strain evidence="2">ATCC 20476 / IMI 206040</strain>
    </source>
</reference>